<reference evidence="2" key="1">
    <citation type="journal article" date="2013" name="BMC Genomics">
        <title>Unscrambling butterfly oogenesis.</title>
        <authorList>
            <person name="Carter J.M."/>
            <person name="Baker S.C."/>
            <person name="Pink R."/>
            <person name="Carter D.R."/>
            <person name="Collins A."/>
            <person name="Tomlin J."/>
            <person name="Gibbs M."/>
            <person name="Breuker C.J."/>
        </authorList>
    </citation>
    <scope>NUCLEOTIDE SEQUENCE</scope>
    <source>
        <tissue evidence="2">Ovary</tissue>
    </source>
</reference>
<organism evidence="2">
    <name type="scientific">Pararge aegeria</name>
    <name type="common">speckled wood butterfly</name>
    <dbReference type="NCBI Taxonomy" id="116150"/>
    <lineage>
        <taxon>Eukaryota</taxon>
        <taxon>Metazoa</taxon>
        <taxon>Ecdysozoa</taxon>
        <taxon>Arthropoda</taxon>
        <taxon>Hexapoda</taxon>
        <taxon>Insecta</taxon>
        <taxon>Pterygota</taxon>
        <taxon>Neoptera</taxon>
        <taxon>Endopterygota</taxon>
        <taxon>Lepidoptera</taxon>
        <taxon>Glossata</taxon>
        <taxon>Ditrysia</taxon>
        <taxon>Papilionoidea</taxon>
        <taxon>Nymphalidae</taxon>
        <taxon>Satyrinae</taxon>
        <taxon>Satyrini</taxon>
        <taxon>Parargina</taxon>
        <taxon>Pararge</taxon>
    </lineage>
</organism>
<protein>
    <submittedName>
        <fullName evidence="2">Uncharacterized protein</fullName>
    </submittedName>
</protein>
<evidence type="ECO:0000313" key="2">
    <source>
        <dbReference type="EMBL" id="JAA79770.1"/>
    </source>
</evidence>
<proteinExistence type="predicted"/>
<reference evidence="2" key="2">
    <citation type="submission" date="2013-05" db="EMBL/GenBank/DDBJ databases">
        <authorList>
            <person name="Carter J.-M."/>
            <person name="Baker S.C."/>
            <person name="Pink R."/>
            <person name="Carter D.R.F."/>
            <person name="Collins A."/>
            <person name="Tomlin J."/>
            <person name="Gibbs M."/>
            <person name="Breuker C.J."/>
        </authorList>
    </citation>
    <scope>NUCLEOTIDE SEQUENCE</scope>
    <source>
        <tissue evidence="2">Ovary</tissue>
    </source>
</reference>
<evidence type="ECO:0000256" key="1">
    <source>
        <dbReference type="SAM" id="MobiDB-lite"/>
    </source>
</evidence>
<feature type="region of interest" description="Disordered" evidence="1">
    <location>
        <begin position="1"/>
        <end position="22"/>
    </location>
</feature>
<dbReference type="EMBL" id="GAIX01012790">
    <property type="protein sequence ID" value="JAA79770.1"/>
    <property type="molecule type" value="Transcribed_RNA"/>
</dbReference>
<sequence>MQTESQLQINSHSGIQCANSGSDQPQLRILIIMYLKLQRIVETLLKLQKSKSSKLSIACQVYYVIRIQTQNTNKHVISQTY</sequence>
<dbReference type="AlphaFoldDB" id="S4P0U0"/>
<name>S4P0U0_9NEOP</name>
<accession>S4P0U0</accession>